<name>A0A2K8SWH8_9NOSO</name>
<proteinExistence type="predicted"/>
<feature type="transmembrane region" description="Helical" evidence="1">
    <location>
        <begin position="15"/>
        <end position="37"/>
    </location>
</feature>
<evidence type="ECO:0000313" key="3">
    <source>
        <dbReference type="Proteomes" id="UP000232003"/>
    </source>
</evidence>
<sequence length="38" mass="4289">MVFPSTFINTVGKIVLFYILLQAIDGGSTLIYFLFFAK</sequence>
<keyword evidence="1" id="KW-0472">Membrane</keyword>
<keyword evidence="3" id="KW-1185">Reference proteome</keyword>
<keyword evidence="1" id="KW-1133">Transmembrane helix</keyword>
<accession>A0A2K8SWH8</accession>
<evidence type="ECO:0000256" key="1">
    <source>
        <dbReference type="SAM" id="Phobius"/>
    </source>
</evidence>
<protein>
    <submittedName>
        <fullName evidence="2">Uncharacterized protein</fullName>
    </submittedName>
</protein>
<keyword evidence="1" id="KW-0812">Transmembrane</keyword>
<organism evidence="2 3">
    <name type="scientific">Nostoc flagelliforme CCNUN1</name>
    <dbReference type="NCBI Taxonomy" id="2038116"/>
    <lineage>
        <taxon>Bacteria</taxon>
        <taxon>Bacillati</taxon>
        <taxon>Cyanobacteriota</taxon>
        <taxon>Cyanophyceae</taxon>
        <taxon>Nostocales</taxon>
        <taxon>Nostocaceae</taxon>
        <taxon>Nostoc</taxon>
    </lineage>
</organism>
<dbReference type="EMBL" id="CP024785">
    <property type="protein sequence ID" value="AUB39787.1"/>
    <property type="molecule type" value="Genomic_DNA"/>
</dbReference>
<reference evidence="2 3" key="1">
    <citation type="submission" date="2017-11" db="EMBL/GenBank/DDBJ databases">
        <title>Complete genome of a free-living desiccation-tolerant cyanobacterium and its photosynthetic adaptation to extreme terrestrial habitat.</title>
        <authorList>
            <person name="Shang J."/>
        </authorList>
    </citation>
    <scope>NUCLEOTIDE SEQUENCE [LARGE SCALE GENOMIC DNA]</scope>
    <source>
        <strain evidence="2 3">CCNUN1</strain>
    </source>
</reference>
<dbReference type="AlphaFoldDB" id="A0A2K8SWH8"/>
<dbReference type="Proteomes" id="UP000232003">
    <property type="component" value="Chromosome"/>
</dbReference>
<dbReference type="KEGG" id="nfl:COO91_05785"/>
<gene>
    <name evidence="2" type="ORF">COO91_05785</name>
</gene>
<evidence type="ECO:0000313" key="2">
    <source>
        <dbReference type="EMBL" id="AUB39787.1"/>
    </source>
</evidence>